<name>A0A852T2Q1_9MICO</name>
<dbReference type="RefSeq" id="WP_179457171.1">
    <property type="nucleotide sequence ID" value="NZ_BAAAPX010000001.1"/>
</dbReference>
<protein>
    <submittedName>
        <fullName evidence="4">Glucosamine-6-phosphate deaminase</fullName>
        <ecNumber evidence="4">3.5.99.6</ecNumber>
    </submittedName>
</protein>
<dbReference type="GO" id="GO:0005975">
    <property type="term" value="P:carbohydrate metabolic process"/>
    <property type="evidence" value="ECO:0007669"/>
    <property type="project" value="InterPro"/>
</dbReference>
<dbReference type="GO" id="GO:0042802">
    <property type="term" value="F:identical protein binding"/>
    <property type="evidence" value="ECO:0007669"/>
    <property type="project" value="TreeGrafter"/>
</dbReference>
<sequence>MSIAPEILDSPDDVGRAAATQIADAIETASAEGRRFVLGCPSGRSPLTTYQQLALLVIERDLDLSGVVIVLMDEYVDKTAGGFRAVDESLPHSCVGFGRRDIVERLNAVARPGRRIPDGNLWSPDPQAADGEYDRAIEDAGGIDVFLLASGASDGHVALNPVGSGADTVTRVVALGDDTRRDNLGTFPTLKSLDEAPRYGVTVGIRTIRELSRAVIMVVTGEHKQSTVQRLAAAEAYEPSWPATIVTQCASPRFLVDRSAAGLLQTAL</sequence>
<dbReference type="GO" id="GO:0019262">
    <property type="term" value="P:N-acetylneuraminate catabolic process"/>
    <property type="evidence" value="ECO:0007669"/>
    <property type="project" value="TreeGrafter"/>
</dbReference>
<dbReference type="AlphaFoldDB" id="A0A852T2Q1"/>
<dbReference type="PANTHER" id="PTHR11280">
    <property type="entry name" value="GLUCOSAMINE-6-PHOSPHATE ISOMERASE"/>
    <property type="match status" value="1"/>
</dbReference>
<dbReference type="SUPFAM" id="SSF100950">
    <property type="entry name" value="NagB/RpiA/CoA transferase-like"/>
    <property type="match status" value="1"/>
</dbReference>
<keyword evidence="2" id="KW-0119">Carbohydrate metabolism</keyword>
<dbReference type="GO" id="GO:0004342">
    <property type="term" value="F:glucosamine-6-phosphate deaminase activity"/>
    <property type="evidence" value="ECO:0007669"/>
    <property type="project" value="UniProtKB-EC"/>
</dbReference>
<dbReference type="EC" id="3.5.99.6" evidence="4"/>
<dbReference type="GO" id="GO:0006043">
    <property type="term" value="P:glucosamine catabolic process"/>
    <property type="evidence" value="ECO:0007669"/>
    <property type="project" value="TreeGrafter"/>
</dbReference>
<organism evidence="4 5">
    <name type="scientific">Leifsonia soli</name>
    <dbReference type="NCBI Taxonomy" id="582665"/>
    <lineage>
        <taxon>Bacteria</taxon>
        <taxon>Bacillati</taxon>
        <taxon>Actinomycetota</taxon>
        <taxon>Actinomycetes</taxon>
        <taxon>Micrococcales</taxon>
        <taxon>Microbacteriaceae</taxon>
        <taxon>Leifsonia</taxon>
    </lineage>
</organism>
<evidence type="ECO:0000259" key="3">
    <source>
        <dbReference type="Pfam" id="PF01182"/>
    </source>
</evidence>
<evidence type="ECO:0000256" key="2">
    <source>
        <dbReference type="ARBA" id="ARBA00023277"/>
    </source>
</evidence>
<reference evidence="4 5" key="1">
    <citation type="submission" date="2020-07" db="EMBL/GenBank/DDBJ databases">
        <title>Sequencing the genomes of 1000 actinobacteria strains.</title>
        <authorList>
            <person name="Klenk H.-P."/>
        </authorList>
    </citation>
    <scope>NUCLEOTIDE SEQUENCE [LARGE SCALE GENOMIC DNA]</scope>
    <source>
        <strain evidence="4 5">DSM 23871</strain>
    </source>
</reference>
<keyword evidence="5" id="KW-1185">Reference proteome</keyword>
<dbReference type="GO" id="GO:0006046">
    <property type="term" value="P:N-acetylglucosamine catabolic process"/>
    <property type="evidence" value="ECO:0007669"/>
    <property type="project" value="TreeGrafter"/>
</dbReference>
<keyword evidence="1 4" id="KW-0378">Hydrolase</keyword>
<evidence type="ECO:0000313" key="4">
    <source>
        <dbReference type="EMBL" id="NYD75151.1"/>
    </source>
</evidence>
<gene>
    <name evidence="4" type="ORF">BJ963_002670</name>
</gene>
<dbReference type="GO" id="GO:0005737">
    <property type="term" value="C:cytoplasm"/>
    <property type="evidence" value="ECO:0007669"/>
    <property type="project" value="TreeGrafter"/>
</dbReference>
<dbReference type="InterPro" id="IPR004547">
    <property type="entry name" value="Glucosamine6P_isomerase"/>
</dbReference>
<dbReference type="Gene3D" id="3.40.50.1360">
    <property type="match status" value="1"/>
</dbReference>
<dbReference type="PANTHER" id="PTHR11280:SF5">
    <property type="entry name" value="GLUCOSAMINE-6-PHOSPHATE ISOMERASE"/>
    <property type="match status" value="1"/>
</dbReference>
<evidence type="ECO:0000256" key="1">
    <source>
        <dbReference type="ARBA" id="ARBA00022801"/>
    </source>
</evidence>
<dbReference type="InterPro" id="IPR006148">
    <property type="entry name" value="Glc/Gal-6P_isomerase"/>
</dbReference>
<dbReference type="Proteomes" id="UP000589620">
    <property type="component" value="Unassembled WGS sequence"/>
</dbReference>
<evidence type="ECO:0000313" key="5">
    <source>
        <dbReference type="Proteomes" id="UP000589620"/>
    </source>
</evidence>
<comment type="caution">
    <text evidence="4">The sequence shown here is derived from an EMBL/GenBank/DDBJ whole genome shotgun (WGS) entry which is preliminary data.</text>
</comment>
<dbReference type="Pfam" id="PF01182">
    <property type="entry name" value="Glucosamine_iso"/>
    <property type="match status" value="1"/>
</dbReference>
<dbReference type="EMBL" id="JACCBJ010000001">
    <property type="protein sequence ID" value="NYD75151.1"/>
    <property type="molecule type" value="Genomic_DNA"/>
</dbReference>
<feature type="domain" description="Glucosamine/galactosamine-6-phosphate isomerase" evidence="3">
    <location>
        <begin position="10"/>
        <end position="248"/>
    </location>
</feature>
<accession>A0A852T2Q1</accession>
<dbReference type="InterPro" id="IPR037171">
    <property type="entry name" value="NagB/RpiA_transferase-like"/>
</dbReference>
<proteinExistence type="predicted"/>